<dbReference type="SMART" id="SM00896">
    <property type="entry name" value="FDX-ACB"/>
    <property type="match status" value="1"/>
</dbReference>
<dbReference type="CDD" id="cd02796">
    <property type="entry name" value="tRNA_bind_bactPheRS"/>
    <property type="match status" value="1"/>
</dbReference>
<dbReference type="GO" id="GO:0009328">
    <property type="term" value="C:phenylalanine-tRNA ligase complex"/>
    <property type="evidence" value="ECO:0007669"/>
    <property type="project" value="TreeGrafter"/>
</dbReference>
<dbReference type="GO" id="GO:0000287">
    <property type="term" value="F:magnesium ion binding"/>
    <property type="evidence" value="ECO:0007669"/>
    <property type="project" value="UniProtKB-UniRule"/>
</dbReference>
<dbReference type="Pfam" id="PF03484">
    <property type="entry name" value="B5"/>
    <property type="match status" value="1"/>
</dbReference>
<dbReference type="SUPFAM" id="SSF46955">
    <property type="entry name" value="Putative DNA-binding domain"/>
    <property type="match status" value="1"/>
</dbReference>
<dbReference type="InterPro" id="IPR036690">
    <property type="entry name" value="Fdx_antiC-bd_sf"/>
</dbReference>
<dbReference type="Pfam" id="PF03147">
    <property type="entry name" value="FDX-ACB"/>
    <property type="match status" value="1"/>
</dbReference>
<evidence type="ECO:0000256" key="3">
    <source>
        <dbReference type="ARBA" id="ARBA00011209"/>
    </source>
</evidence>
<comment type="subcellular location">
    <subcellularLocation>
        <location evidence="1 15">Cytoplasm</location>
    </subcellularLocation>
</comment>
<dbReference type="SUPFAM" id="SSF55681">
    <property type="entry name" value="Class II aaRS and biotin synthetases"/>
    <property type="match status" value="1"/>
</dbReference>
<comment type="cofactor">
    <cofactor evidence="15">
        <name>Mg(2+)</name>
        <dbReference type="ChEBI" id="CHEBI:18420"/>
    </cofactor>
    <text evidence="15">Binds 2 magnesium ions per tetramer.</text>
</comment>
<evidence type="ECO:0000256" key="4">
    <source>
        <dbReference type="ARBA" id="ARBA00022490"/>
    </source>
</evidence>
<dbReference type="AlphaFoldDB" id="A0A9Q2NI50"/>
<feature type="binding site" evidence="15">
    <location>
        <position position="453"/>
    </location>
    <ligand>
        <name>Mg(2+)</name>
        <dbReference type="ChEBI" id="CHEBI:18420"/>
        <note>shared with alpha subunit</note>
    </ligand>
</feature>
<comment type="catalytic activity">
    <reaction evidence="14 15">
        <text>tRNA(Phe) + L-phenylalanine + ATP = L-phenylalanyl-tRNA(Phe) + AMP + diphosphate + H(+)</text>
        <dbReference type="Rhea" id="RHEA:19413"/>
        <dbReference type="Rhea" id="RHEA-COMP:9668"/>
        <dbReference type="Rhea" id="RHEA-COMP:9699"/>
        <dbReference type="ChEBI" id="CHEBI:15378"/>
        <dbReference type="ChEBI" id="CHEBI:30616"/>
        <dbReference type="ChEBI" id="CHEBI:33019"/>
        <dbReference type="ChEBI" id="CHEBI:58095"/>
        <dbReference type="ChEBI" id="CHEBI:78442"/>
        <dbReference type="ChEBI" id="CHEBI:78531"/>
        <dbReference type="ChEBI" id="CHEBI:456215"/>
        <dbReference type="EC" id="6.1.1.20"/>
    </reaction>
</comment>
<evidence type="ECO:0000256" key="5">
    <source>
        <dbReference type="ARBA" id="ARBA00022555"/>
    </source>
</evidence>
<evidence type="ECO:0000256" key="1">
    <source>
        <dbReference type="ARBA" id="ARBA00004496"/>
    </source>
</evidence>
<dbReference type="InterPro" id="IPR041616">
    <property type="entry name" value="PheRS_beta_core"/>
</dbReference>
<evidence type="ECO:0000256" key="13">
    <source>
        <dbReference type="ARBA" id="ARBA00023146"/>
    </source>
</evidence>
<proteinExistence type="inferred from homology"/>
<evidence type="ECO:0000256" key="16">
    <source>
        <dbReference type="PROSITE-ProRule" id="PRU00209"/>
    </source>
</evidence>
<sequence>MKFTLSWLKSHLETDATLDEITYALTDLGLEVEGVEDRGAALAAFTIGYVESAEKHPDADRLRVCQVQTDEGLKQIICGAPNARQGITVVVAKPGVYVPGIDTTIGVGTIRGIESYGMMASERELELSEEHDGIIELASGEVGQTFTDWLAANDPAKVDPVIEIAITPNRPDALGVYGIARDLAARGLGTLKPCAVDVVEASFASDINVSIDDDTLDGCPLFCGRLIKGVKNGPSPQWLQDRLRAIGLRPISFLVDVTNFFTYDLNRPLHVFDAGKVAGNLRVHRAAGGETITALDDKDYTLQAGQMVISDDNGVESIAGIMGGAASGCTDETVNVFVESAYWDTVQIAYAGRALKINSDARYRFERGVDPAFTPEGLEHAVRMIVDHAGGEASELVQAGAVPDTARAYKLDAARVQSLVGMEIPESQQRQTLTALGFRLEGDMAHVPSWRPDVQGEADLVEEVARIASLTKLEGKPLPRLTPGVPRPVMTPGQRREQIARRTTAALGYNELVTYSFIDQASAALFGGGDDLTRLENPISTDMSHMRPALLPGLLAAAARNQARGFSDLAFFEVGPAFHGGEPGEQHTLVSGLLVGRTGPKDVHGASRPVDVYDVKADAEAILAAMGAPAKVQILRGAADWWHPGRHGKICLGPKKVLGIFGEVHPRVLAAMDVKGPAMAFTLWPDEVPMPRKSGASKGALTISDLQAVERDFAFVVDAEVEALTLVNAAQGADKALIEDVRVFDEFIGGSLGEGKKSLAITVRLQPTDKTLKEADIEAVSAKVVEKVTKATGGVLRG</sequence>
<dbReference type="SUPFAM" id="SSF56037">
    <property type="entry name" value="PheT/TilS domain"/>
    <property type="match status" value="1"/>
</dbReference>
<keyword evidence="5 16" id="KW-0820">tRNA-binding</keyword>
<dbReference type="NCBIfam" id="TIGR00472">
    <property type="entry name" value="pheT_bact"/>
    <property type="match status" value="1"/>
</dbReference>
<comment type="caution">
    <text evidence="20">The sequence shown here is derived from an EMBL/GenBank/DDBJ whole genome shotgun (WGS) entry which is preliminary data.</text>
</comment>
<keyword evidence="7 15" id="KW-0479">Metal-binding</keyword>
<evidence type="ECO:0000256" key="6">
    <source>
        <dbReference type="ARBA" id="ARBA00022598"/>
    </source>
</evidence>
<dbReference type="Pfam" id="PF01588">
    <property type="entry name" value="tRNA_bind"/>
    <property type="match status" value="1"/>
</dbReference>
<dbReference type="PANTHER" id="PTHR10947">
    <property type="entry name" value="PHENYLALANYL-TRNA SYNTHETASE BETA CHAIN AND LEUCINE-RICH REPEAT-CONTAINING PROTEIN 47"/>
    <property type="match status" value="1"/>
</dbReference>
<gene>
    <name evidence="15" type="primary">pheT</name>
    <name evidence="20" type="ORF">JQX14_11380</name>
</gene>
<name>A0A9Q2NI50_9RHOB</name>
<dbReference type="SMART" id="SM00874">
    <property type="entry name" value="B5"/>
    <property type="match status" value="1"/>
</dbReference>
<dbReference type="Gene3D" id="3.30.70.380">
    <property type="entry name" value="Ferrodoxin-fold anticodon-binding domain"/>
    <property type="match status" value="1"/>
</dbReference>
<dbReference type="NCBIfam" id="NF045760">
    <property type="entry name" value="YtpR"/>
    <property type="match status" value="1"/>
</dbReference>
<comment type="similarity">
    <text evidence="2 15">Belongs to the phenylalanyl-tRNA synthetase beta subunit family. Type 1 subfamily.</text>
</comment>
<keyword evidence="4 15" id="KW-0963">Cytoplasm</keyword>
<dbReference type="PROSITE" id="PS51483">
    <property type="entry name" value="B5"/>
    <property type="match status" value="1"/>
</dbReference>
<dbReference type="InterPro" id="IPR033714">
    <property type="entry name" value="tRNA_bind_bactPheRS"/>
</dbReference>
<dbReference type="InterPro" id="IPR002547">
    <property type="entry name" value="tRNA-bd_dom"/>
</dbReference>
<keyword evidence="12 15" id="KW-0648">Protein biosynthesis</keyword>
<dbReference type="PROSITE" id="PS50886">
    <property type="entry name" value="TRBD"/>
    <property type="match status" value="1"/>
</dbReference>
<dbReference type="EC" id="6.1.1.20" evidence="15"/>
<feature type="binding site" evidence="15">
    <location>
        <position position="462"/>
    </location>
    <ligand>
        <name>Mg(2+)</name>
        <dbReference type="ChEBI" id="CHEBI:18420"/>
        <note>shared with alpha subunit</note>
    </ligand>
</feature>
<evidence type="ECO:0000256" key="2">
    <source>
        <dbReference type="ARBA" id="ARBA00008653"/>
    </source>
</evidence>
<dbReference type="GO" id="GO:0005524">
    <property type="term" value="F:ATP binding"/>
    <property type="evidence" value="ECO:0007669"/>
    <property type="project" value="UniProtKB-UniRule"/>
</dbReference>
<dbReference type="GO" id="GO:0006432">
    <property type="term" value="P:phenylalanyl-tRNA aminoacylation"/>
    <property type="evidence" value="ECO:0007669"/>
    <property type="project" value="UniProtKB-UniRule"/>
</dbReference>
<keyword evidence="6 15" id="KW-0436">Ligase</keyword>
<organism evidence="20 21">
    <name type="scientific">Pseudosulfitobacter pseudonitzschiae</name>
    <dbReference type="NCBI Taxonomy" id="1402135"/>
    <lineage>
        <taxon>Bacteria</taxon>
        <taxon>Pseudomonadati</taxon>
        <taxon>Pseudomonadota</taxon>
        <taxon>Alphaproteobacteria</taxon>
        <taxon>Rhodobacterales</taxon>
        <taxon>Roseobacteraceae</taxon>
        <taxon>Pseudosulfitobacter</taxon>
    </lineage>
</organism>
<feature type="binding site" evidence="15">
    <location>
        <position position="463"/>
    </location>
    <ligand>
        <name>Mg(2+)</name>
        <dbReference type="ChEBI" id="CHEBI:18420"/>
        <note>shared with alpha subunit</note>
    </ligand>
</feature>
<dbReference type="RefSeq" id="WP_231034203.1">
    <property type="nucleotide sequence ID" value="NZ_JAJNGX010000006.1"/>
</dbReference>
<evidence type="ECO:0000313" key="20">
    <source>
        <dbReference type="EMBL" id="MBM2355146.1"/>
    </source>
</evidence>
<dbReference type="Gene3D" id="2.40.50.140">
    <property type="entry name" value="Nucleic acid-binding proteins"/>
    <property type="match status" value="1"/>
</dbReference>
<dbReference type="SUPFAM" id="SSF54991">
    <property type="entry name" value="Anticodon-binding domain of PheRS"/>
    <property type="match status" value="1"/>
</dbReference>
<protein>
    <recommendedName>
        <fullName evidence="15">Phenylalanine--tRNA ligase beta subunit</fullName>
        <ecNumber evidence="15">6.1.1.20</ecNumber>
    </recommendedName>
    <alternativeName>
        <fullName evidence="15">Phenylalanyl-tRNA synthetase beta subunit</fullName>
        <shortName evidence="15">PheRS</shortName>
    </alternativeName>
</protein>
<comment type="subunit">
    <text evidence="3 15">Tetramer of two alpha and two beta subunits.</text>
</comment>
<keyword evidence="10 15" id="KW-0460">Magnesium</keyword>
<dbReference type="InterPro" id="IPR045060">
    <property type="entry name" value="Phe-tRNA-ligase_IIc_bsu"/>
</dbReference>
<dbReference type="GO" id="GO:0000049">
    <property type="term" value="F:tRNA binding"/>
    <property type="evidence" value="ECO:0007669"/>
    <property type="project" value="UniProtKB-UniRule"/>
</dbReference>
<evidence type="ECO:0000259" key="19">
    <source>
        <dbReference type="PROSITE" id="PS51483"/>
    </source>
</evidence>
<dbReference type="PANTHER" id="PTHR10947:SF0">
    <property type="entry name" value="PHENYLALANINE--TRNA LIGASE BETA SUBUNIT"/>
    <property type="match status" value="1"/>
</dbReference>
<dbReference type="InterPro" id="IPR009061">
    <property type="entry name" value="DNA-bd_dom_put_sf"/>
</dbReference>
<evidence type="ECO:0000256" key="8">
    <source>
        <dbReference type="ARBA" id="ARBA00022741"/>
    </source>
</evidence>
<dbReference type="SMART" id="SM00873">
    <property type="entry name" value="B3_4"/>
    <property type="match status" value="1"/>
</dbReference>
<evidence type="ECO:0000256" key="7">
    <source>
        <dbReference type="ARBA" id="ARBA00022723"/>
    </source>
</evidence>
<feature type="domain" description="TRNA-binding" evidence="17">
    <location>
        <begin position="39"/>
        <end position="147"/>
    </location>
</feature>
<accession>A0A9Q2NI50</accession>
<dbReference type="Gene3D" id="3.30.56.10">
    <property type="match status" value="2"/>
</dbReference>
<keyword evidence="11 16" id="KW-0694">RNA-binding</keyword>
<evidence type="ECO:0000259" key="18">
    <source>
        <dbReference type="PROSITE" id="PS51447"/>
    </source>
</evidence>
<dbReference type="InterPro" id="IPR045864">
    <property type="entry name" value="aa-tRNA-synth_II/BPL/LPL"/>
</dbReference>
<dbReference type="InterPro" id="IPR005121">
    <property type="entry name" value="Fdx_antiC-bd"/>
</dbReference>
<dbReference type="InterPro" id="IPR020825">
    <property type="entry name" value="Phe-tRNA_synthase-like_B3/B4"/>
</dbReference>
<reference evidence="20" key="1">
    <citation type="submission" date="2021-01" db="EMBL/GenBank/DDBJ databases">
        <title>Diatom-associated Roseobacters Show Island Model of Population Structure.</title>
        <authorList>
            <person name="Qu L."/>
            <person name="Feng X."/>
            <person name="Chen Y."/>
            <person name="Li L."/>
            <person name="Wang X."/>
            <person name="Hu Z."/>
            <person name="Wang H."/>
            <person name="Luo H."/>
        </authorList>
    </citation>
    <scope>NUCLEOTIDE SEQUENCE</scope>
    <source>
        <strain evidence="20">SM26-45</strain>
    </source>
</reference>
<dbReference type="Pfam" id="PF03483">
    <property type="entry name" value="B3_4"/>
    <property type="match status" value="1"/>
</dbReference>
<dbReference type="Pfam" id="PF17759">
    <property type="entry name" value="tRNA_synthFbeta"/>
    <property type="match status" value="1"/>
</dbReference>
<evidence type="ECO:0000256" key="9">
    <source>
        <dbReference type="ARBA" id="ARBA00022840"/>
    </source>
</evidence>
<feature type="domain" description="FDX-ACB" evidence="18">
    <location>
        <begin position="704"/>
        <end position="797"/>
    </location>
</feature>
<dbReference type="InterPro" id="IPR005146">
    <property type="entry name" value="B3/B4_tRNA-bd"/>
</dbReference>
<evidence type="ECO:0000256" key="12">
    <source>
        <dbReference type="ARBA" id="ARBA00022917"/>
    </source>
</evidence>
<evidence type="ECO:0000256" key="11">
    <source>
        <dbReference type="ARBA" id="ARBA00022884"/>
    </source>
</evidence>
<dbReference type="Proteomes" id="UP000809337">
    <property type="component" value="Unassembled WGS sequence"/>
</dbReference>
<dbReference type="GO" id="GO:0004826">
    <property type="term" value="F:phenylalanine-tRNA ligase activity"/>
    <property type="evidence" value="ECO:0007669"/>
    <property type="project" value="UniProtKB-UniRule"/>
</dbReference>
<feature type="binding site" evidence="15">
    <location>
        <position position="459"/>
    </location>
    <ligand>
        <name>Mg(2+)</name>
        <dbReference type="ChEBI" id="CHEBI:18420"/>
        <note>shared with alpha subunit</note>
    </ligand>
</feature>
<dbReference type="InterPro" id="IPR005147">
    <property type="entry name" value="tRNA_synthase_B5-dom"/>
</dbReference>
<dbReference type="EMBL" id="JAFBWN010000006">
    <property type="protein sequence ID" value="MBM2355146.1"/>
    <property type="molecule type" value="Genomic_DNA"/>
</dbReference>
<keyword evidence="9 15" id="KW-0067">ATP-binding</keyword>
<dbReference type="InterPro" id="IPR004532">
    <property type="entry name" value="Phe-tRNA-ligase_IIc_bsu_bact"/>
</dbReference>
<dbReference type="Gene3D" id="3.50.40.10">
    <property type="entry name" value="Phenylalanyl-trna Synthetase, Chain B, domain 3"/>
    <property type="match status" value="1"/>
</dbReference>
<evidence type="ECO:0000256" key="10">
    <source>
        <dbReference type="ARBA" id="ARBA00022842"/>
    </source>
</evidence>
<keyword evidence="13 15" id="KW-0030">Aminoacyl-tRNA synthetase</keyword>
<dbReference type="Gene3D" id="3.30.930.10">
    <property type="entry name" value="Bira Bifunctional Protein, Domain 2"/>
    <property type="match status" value="1"/>
</dbReference>
<dbReference type="PROSITE" id="PS51447">
    <property type="entry name" value="FDX_ACB"/>
    <property type="match status" value="1"/>
</dbReference>
<keyword evidence="8 15" id="KW-0547">Nucleotide-binding</keyword>
<dbReference type="HAMAP" id="MF_00283">
    <property type="entry name" value="Phe_tRNA_synth_beta1"/>
    <property type="match status" value="1"/>
</dbReference>
<dbReference type="InterPro" id="IPR012340">
    <property type="entry name" value="NA-bd_OB-fold"/>
</dbReference>
<dbReference type="SUPFAM" id="SSF50249">
    <property type="entry name" value="Nucleic acid-binding proteins"/>
    <property type="match status" value="1"/>
</dbReference>
<evidence type="ECO:0000259" key="17">
    <source>
        <dbReference type="PROSITE" id="PS50886"/>
    </source>
</evidence>
<evidence type="ECO:0000313" key="21">
    <source>
        <dbReference type="Proteomes" id="UP000809337"/>
    </source>
</evidence>
<dbReference type="CDD" id="cd00769">
    <property type="entry name" value="PheRS_beta_core"/>
    <property type="match status" value="1"/>
</dbReference>
<evidence type="ECO:0000256" key="14">
    <source>
        <dbReference type="ARBA" id="ARBA00049255"/>
    </source>
</evidence>
<evidence type="ECO:0000256" key="15">
    <source>
        <dbReference type="HAMAP-Rule" id="MF_00283"/>
    </source>
</evidence>
<feature type="domain" description="B5" evidence="19">
    <location>
        <begin position="404"/>
        <end position="475"/>
    </location>
</feature>